<evidence type="ECO:0000259" key="5">
    <source>
        <dbReference type="Pfam" id="PF03876"/>
    </source>
</evidence>
<accession>A0AAW1GVK5</accession>
<comment type="function">
    <text evidence="4">DNA-dependent RNA polymerase which catalyzes the transcription of DNA into RNA using the four ribonucleoside triphosphates as substrates.</text>
</comment>
<evidence type="ECO:0000256" key="2">
    <source>
        <dbReference type="ARBA" id="ARBA00022478"/>
    </source>
</evidence>
<dbReference type="AlphaFoldDB" id="A0AAW1GVK5"/>
<dbReference type="Gene3D" id="3.30.1490.120">
    <property type="entry name" value="RNA polymerase Rpb7-like, N-terminal domain"/>
    <property type="match status" value="1"/>
</dbReference>
<evidence type="ECO:0000256" key="4">
    <source>
        <dbReference type="RuleBase" id="RU369086"/>
    </source>
</evidence>
<name>A0AAW1GVK5_SAPOF</name>
<keyword evidence="3 4" id="KW-0804">Transcription</keyword>
<dbReference type="InterPro" id="IPR036898">
    <property type="entry name" value="RNA_pol_Rpb7-like_N_sf"/>
</dbReference>
<dbReference type="PANTHER" id="PTHR12709:SF1">
    <property type="entry name" value="DNA-DIRECTED RNA POLYMERASE III SUBUNIT RPC8"/>
    <property type="match status" value="1"/>
</dbReference>
<protein>
    <recommendedName>
        <fullName evidence="4">DNA-directed RNA polymerase subunit</fullName>
    </recommendedName>
</protein>
<comment type="caution">
    <text evidence="6">The sequence shown here is derived from an EMBL/GenBank/DDBJ whole genome shotgun (WGS) entry which is preliminary data.</text>
</comment>
<sequence length="73" mass="8349">MFFLSQLEHKLRLPPHKLDTPLEEAIIDELQTIFLDKVILKLGLCISIYDIKSIDGGFVFPNDGAPTYTVRLF</sequence>
<dbReference type="Pfam" id="PF03876">
    <property type="entry name" value="SHS2_Rpb7-N"/>
    <property type="match status" value="1"/>
</dbReference>
<gene>
    <name evidence="6" type="ORF">RND81_14G126100</name>
</gene>
<feature type="domain" description="RNA polymerase Rpb7-like N-terminal" evidence="5">
    <location>
        <begin position="8"/>
        <end position="64"/>
    </location>
</feature>
<dbReference type="EMBL" id="JBDFQZ010000014">
    <property type="protein sequence ID" value="KAK9665647.1"/>
    <property type="molecule type" value="Genomic_DNA"/>
</dbReference>
<dbReference type="SUPFAM" id="SSF88798">
    <property type="entry name" value="N-terminal, heterodimerisation domain of RBP7 (RpoE)"/>
    <property type="match status" value="1"/>
</dbReference>
<keyword evidence="7" id="KW-1185">Reference proteome</keyword>
<dbReference type="GO" id="GO:0006384">
    <property type="term" value="P:transcription initiation at RNA polymerase III promoter"/>
    <property type="evidence" value="ECO:0007669"/>
    <property type="project" value="TreeGrafter"/>
</dbReference>
<dbReference type="PANTHER" id="PTHR12709">
    <property type="entry name" value="DNA-DIRECTED RNA POLYMERASE II, III"/>
    <property type="match status" value="1"/>
</dbReference>
<reference evidence="6" key="1">
    <citation type="submission" date="2024-03" db="EMBL/GenBank/DDBJ databases">
        <title>WGS assembly of Saponaria officinalis var. Norfolk2.</title>
        <authorList>
            <person name="Jenkins J."/>
            <person name="Shu S."/>
            <person name="Grimwood J."/>
            <person name="Barry K."/>
            <person name="Goodstein D."/>
            <person name="Schmutz J."/>
            <person name="Leebens-Mack J."/>
            <person name="Osbourn A."/>
        </authorList>
    </citation>
    <scope>NUCLEOTIDE SEQUENCE [LARGE SCALE GENOMIC DNA]</scope>
    <source>
        <strain evidence="6">JIC</strain>
    </source>
</reference>
<proteinExistence type="predicted"/>
<keyword evidence="4" id="KW-0539">Nucleus</keyword>
<dbReference type="Proteomes" id="UP001443914">
    <property type="component" value="Unassembled WGS sequence"/>
</dbReference>
<evidence type="ECO:0000313" key="7">
    <source>
        <dbReference type="Proteomes" id="UP001443914"/>
    </source>
</evidence>
<dbReference type="GO" id="GO:0005666">
    <property type="term" value="C:RNA polymerase III complex"/>
    <property type="evidence" value="ECO:0007669"/>
    <property type="project" value="TreeGrafter"/>
</dbReference>
<organism evidence="6 7">
    <name type="scientific">Saponaria officinalis</name>
    <name type="common">Common soapwort</name>
    <name type="synonym">Lychnis saponaria</name>
    <dbReference type="NCBI Taxonomy" id="3572"/>
    <lineage>
        <taxon>Eukaryota</taxon>
        <taxon>Viridiplantae</taxon>
        <taxon>Streptophyta</taxon>
        <taxon>Embryophyta</taxon>
        <taxon>Tracheophyta</taxon>
        <taxon>Spermatophyta</taxon>
        <taxon>Magnoliopsida</taxon>
        <taxon>eudicotyledons</taxon>
        <taxon>Gunneridae</taxon>
        <taxon>Pentapetalae</taxon>
        <taxon>Caryophyllales</taxon>
        <taxon>Caryophyllaceae</taxon>
        <taxon>Caryophylleae</taxon>
        <taxon>Saponaria</taxon>
    </lineage>
</organism>
<evidence type="ECO:0000256" key="1">
    <source>
        <dbReference type="ARBA" id="ARBA00004123"/>
    </source>
</evidence>
<dbReference type="InterPro" id="IPR045113">
    <property type="entry name" value="Rpb7-like"/>
</dbReference>
<comment type="subcellular location">
    <subcellularLocation>
        <location evidence="1 4">Nucleus</location>
    </subcellularLocation>
</comment>
<keyword evidence="2 4" id="KW-0240">DNA-directed RNA polymerase</keyword>
<evidence type="ECO:0000256" key="3">
    <source>
        <dbReference type="ARBA" id="ARBA00023163"/>
    </source>
</evidence>
<dbReference type="InterPro" id="IPR005576">
    <property type="entry name" value="Rpb7-like_N"/>
</dbReference>
<evidence type="ECO:0000313" key="6">
    <source>
        <dbReference type="EMBL" id="KAK9665647.1"/>
    </source>
</evidence>